<dbReference type="Pfam" id="PF05368">
    <property type="entry name" value="NmrA"/>
    <property type="match status" value="1"/>
</dbReference>
<dbReference type="OrthoDB" id="2149806at2"/>
<name>A0A1G9R9E0_9BACT</name>
<evidence type="ECO:0000313" key="2">
    <source>
        <dbReference type="EMBL" id="SDM19477.1"/>
    </source>
</evidence>
<dbReference type="InterPro" id="IPR051604">
    <property type="entry name" value="Ergot_Alk_Oxidoreductase"/>
</dbReference>
<dbReference type="EMBL" id="FNGS01000005">
    <property type="protein sequence ID" value="SDM19477.1"/>
    <property type="molecule type" value="Genomic_DNA"/>
</dbReference>
<keyword evidence="3" id="KW-1185">Reference proteome</keyword>
<accession>A0A1G9R9E0</accession>
<dbReference type="Proteomes" id="UP000198901">
    <property type="component" value="Unassembled WGS sequence"/>
</dbReference>
<dbReference type="Gene3D" id="3.40.50.720">
    <property type="entry name" value="NAD(P)-binding Rossmann-like Domain"/>
    <property type="match status" value="1"/>
</dbReference>
<reference evidence="2 3" key="1">
    <citation type="submission" date="2016-10" db="EMBL/GenBank/DDBJ databases">
        <authorList>
            <person name="de Groot N.N."/>
        </authorList>
    </citation>
    <scope>NUCLEOTIDE SEQUENCE [LARGE SCALE GENOMIC DNA]</scope>
    <source>
        <strain evidence="2 3">DSM 21668</strain>
    </source>
</reference>
<dbReference type="PANTHER" id="PTHR43162">
    <property type="match status" value="1"/>
</dbReference>
<gene>
    <name evidence="2" type="ORF">SAMN04488090_2787</name>
</gene>
<dbReference type="RefSeq" id="WP_093203236.1">
    <property type="nucleotide sequence ID" value="NZ_FNGS01000005.1"/>
</dbReference>
<evidence type="ECO:0000313" key="3">
    <source>
        <dbReference type="Proteomes" id="UP000198901"/>
    </source>
</evidence>
<dbReference type="PANTHER" id="PTHR43162:SF1">
    <property type="entry name" value="PRESTALK A DIFFERENTIATION PROTEIN A"/>
    <property type="match status" value="1"/>
</dbReference>
<proteinExistence type="predicted"/>
<dbReference type="SUPFAM" id="SSF51735">
    <property type="entry name" value="NAD(P)-binding Rossmann-fold domains"/>
    <property type="match status" value="1"/>
</dbReference>
<dbReference type="STRING" id="563176.SAMN04488090_2787"/>
<evidence type="ECO:0000259" key="1">
    <source>
        <dbReference type="Pfam" id="PF05368"/>
    </source>
</evidence>
<sequence length="292" mass="30176">MKITLSGSLGNIGTHLVKSLVSAGHTVTVITSNPGRRAAIEALGATPAVGSVSDAAFLESAIRGADALFAMTPPNLGGADVLANTAAAGKAFADAIRATGITRVVMLSSVGADLPSGNGPIAGLYPIEKAYAELDGVAVTFLRAGYFYTNFYNDIPLIQGPGIMGGNFPASLPLALVHPADIAAAAAEELQHPGDGKHVRYIVSDVRTPQEIASAIGDAIGRPGLPWVEFSDEQSLRGMIQAGVPEEIAGLYTEMGVGFRSGRLLAHFEESGSPVDGTIRLETFAKEFSARF</sequence>
<feature type="domain" description="NmrA-like" evidence="1">
    <location>
        <begin position="2"/>
        <end position="223"/>
    </location>
</feature>
<protein>
    <submittedName>
        <fullName evidence="2">Uncharacterized conserved protein YbjT, contains NAD(P)-binding and DUF2867 domains</fullName>
    </submittedName>
</protein>
<dbReference type="Gene3D" id="3.90.25.10">
    <property type="entry name" value="UDP-galactose 4-epimerase, domain 1"/>
    <property type="match status" value="1"/>
</dbReference>
<dbReference type="InterPro" id="IPR008030">
    <property type="entry name" value="NmrA-like"/>
</dbReference>
<dbReference type="AlphaFoldDB" id="A0A1G9R9E0"/>
<organism evidence="2 3">
    <name type="scientific">Siphonobacter aquaeclarae</name>
    <dbReference type="NCBI Taxonomy" id="563176"/>
    <lineage>
        <taxon>Bacteria</taxon>
        <taxon>Pseudomonadati</taxon>
        <taxon>Bacteroidota</taxon>
        <taxon>Cytophagia</taxon>
        <taxon>Cytophagales</taxon>
        <taxon>Cytophagaceae</taxon>
        <taxon>Siphonobacter</taxon>
    </lineage>
</organism>
<dbReference type="InterPro" id="IPR036291">
    <property type="entry name" value="NAD(P)-bd_dom_sf"/>
</dbReference>